<organism evidence="5 6">
    <name type="scientific">Elliptochloris bilobata</name>
    <dbReference type="NCBI Taxonomy" id="381761"/>
    <lineage>
        <taxon>Eukaryota</taxon>
        <taxon>Viridiplantae</taxon>
        <taxon>Chlorophyta</taxon>
        <taxon>core chlorophytes</taxon>
        <taxon>Trebouxiophyceae</taxon>
        <taxon>Trebouxiophyceae incertae sedis</taxon>
        <taxon>Elliptochloris clade</taxon>
        <taxon>Elliptochloris</taxon>
    </lineage>
</organism>
<dbReference type="AlphaFoldDB" id="A0AAW1RT64"/>
<dbReference type="EMBL" id="JALJOU010000023">
    <property type="protein sequence ID" value="KAK9837089.1"/>
    <property type="molecule type" value="Genomic_DNA"/>
</dbReference>
<sequence>MPAVSSPQYDLGRYQQTGVLGAGTFGVVVRAVDPDSLADCPAEVAIKLLPRGELLKNFKTYVTREILHQSCLEHPFIVSIKEVFLTRTHLAIAMEYAQGGDLFRYVLRHKAARLAESQARWIFQQLVIGLDFCHRSGVANRDLKLENMLLDRDGQDGTRPLLKICDFGYSKHEMNSSAKTGVGTPIYMAPEIIYGGNRYDAKAADLWSVGVILFAMLIGRYPFSQRESNVARNIVSATYSLPDDVQVSAPCRDLLARLLVANPSERMSMEEIKVHSWFLEDLPEGALAMNDWYLQSRPVYDQYQGMVEAMVEAAQLPGVPGEPLLSVELECAAH</sequence>
<dbReference type="Pfam" id="PF00069">
    <property type="entry name" value="Pkinase"/>
    <property type="match status" value="1"/>
</dbReference>
<evidence type="ECO:0000256" key="3">
    <source>
        <dbReference type="PROSITE-ProRule" id="PRU10141"/>
    </source>
</evidence>
<gene>
    <name evidence="5" type="ORF">WJX81_002014</name>
</gene>
<comment type="caution">
    <text evidence="5">The sequence shown here is derived from an EMBL/GenBank/DDBJ whole genome shotgun (WGS) entry which is preliminary data.</text>
</comment>
<dbReference type="GO" id="GO:0005524">
    <property type="term" value="F:ATP binding"/>
    <property type="evidence" value="ECO:0007669"/>
    <property type="project" value="UniProtKB-UniRule"/>
</dbReference>
<dbReference type="SMART" id="SM00220">
    <property type="entry name" value="S_TKc"/>
    <property type="match status" value="1"/>
</dbReference>
<dbReference type="GO" id="GO:0005737">
    <property type="term" value="C:cytoplasm"/>
    <property type="evidence" value="ECO:0007669"/>
    <property type="project" value="TreeGrafter"/>
</dbReference>
<dbReference type="FunFam" id="1.10.510.10:FF:000571">
    <property type="entry name" value="Maternal embryonic leucine zipper kinase"/>
    <property type="match status" value="1"/>
</dbReference>
<dbReference type="PANTHER" id="PTHR24346:SF92">
    <property type="entry name" value="SNF1-RELATED PROTEIN KINASE 2.6"/>
    <property type="match status" value="1"/>
</dbReference>
<evidence type="ECO:0000259" key="4">
    <source>
        <dbReference type="PROSITE" id="PS50011"/>
    </source>
</evidence>
<feature type="domain" description="Protein kinase" evidence="4">
    <location>
        <begin position="14"/>
        <end position="278"/>
    </location>
</feature>
<dbReference type="GO" id="GO:0035556">
    <property type="term" value="P:intracellular signal transduction"/>
    <property type="evidence" value="ECO:0007669"/>
    <property type="project" value="TreeGrafter"/>
</dbReference>
<evidence type="ECO:0000256" key="2">
    <source>
        <dbReference type="ARBA" id="ARBA00022840"/>
    </source>
</evidence>
<dbReference type="PROSITE" id="PS50011">
    <property type="entry name" value="PROTEIN_KINASE_DOM"/>
    <property type="match status" value="1"/>
</dbReference>
<evidence type="ECO:0000313" key="6">
    <source>
        <dbReference type="Proteomes" id="UP001445335"/>
    </source>
</evidence>
<evidence type="ECO:0000256" key="1">
    <source>
        <dbReference type="ARBA" id="ARBA00022741"/>
    </source>
</evidence>
<dbReference type="PANTHER" id="PTHR24346">
    <property type="entry name" value="MAP/MICROTUBULE AFFINITY-REGULATING KINASE"/>
    <property type="match status" value="1"/>
</dbReference>
<dbReference type="PROSITE" id="PS00107">
    <property type="entry name" value="PROTEIN_KINASE_ATP"/>
    <property type="match status" value="1"/>
</dbReference>
<proteinExistence type="predicted"/>
<dbReference type="InterPro" id="IPR017441">
    <property type="entry name" value="Protein_kinase_ATP_BS"/>
</dbReference>
<dbReference type="GO" id="GO:0004674">
    <property type="term" value="F:protein serine/threonine kinase activity"/>
    <property type="evidence" value="ECO:0007669"/>
    <property type="project" value="TreeGrafter"/>
</dbReference>
<keyword evidence="2 3" id="KW-0067">ATP-binding</keyword>
<dbReference type="InterPro" id="IPR000719">
    <property type="entry name" value="Prot_kinase_dom"/>
</dbReference>
<dbReference type="Gene3D" id="1.10.510.10">
    <property type="entry name" value="Transferase(Phosphotransferase) domain 1"/>
    <property type="match status" value="1"/>
</dbReference>
<keyword evidence="1 3" id="KW-0547">Nucleotide-binding</keyword>
<dbReference type="SUPFAM" id="SSF56112">
    <property type="entry name" value="Protein kinase-like (PK-like)"/>
    <property type="match status" value="1"/>
</dbReference>
<dbReference type="InterPro" id="IPR011009">
    <property type="entry name" value="Kinase-like_dom_sf"/>
</dbReference>
<protein>
    <recommendedName>
        <fullName evidence="4">Protein kinase domain-containing protein</fullName>
    </recommendedName>
</protein>
<name>A0AAW1RT64_9CHLO</name>
<feature type="binding site" evidence="3">
    <location>
        <position position="47"/>
    </location>
    <ligand>
        <name>ATP</name>
        <dbReference type="ChEBI" id="CHEBI:30616"/>
    </ligand>
</feature>
<reference evidence="5 6" key="1">
    <citation type="journal article" date="2024" name="Nat. Commun.">
        <title>Phylogenomics reveals the evolutionary origins of lichenization in chlorophyte algae.</title>
        <authorList>
            <person name="Puginier C."/>
            <person name="Libourel C."/>
            <person name="Otte J."/>
            <person name="Skaloud P."/>
            <person name="Haon M."/>
            <person name="Grisel S."/>
            <person name="Petersen M."/>
            <person name="Berrin J.G."/>
            <person name="Delaux P.M."/>
            <person name="Dal Grande F."/>
            <person name="Keller J."/>
        </authorList>
    </citation>
    <scope>NUCLEOTIDE SEQUENCE [LARGE SCALE GENOMIC DNA]</scope>
    <source>
        <strain evidence="5 6">SAG 245.80</strain>
    </source>
</reference>
<keyword evidence="6" id="KW-1185">Reference proteome</keyword>
<dbReference type="Proteomes" id="UP001445335">
    <property type="component" value="Unassembled WGS sequence"/>
</dbReference>
<accession>A0AAW1RT64</accession>
<evidence type="ECO:0000313" key="5">
    <source>
        <dbReference type="EMBL" id="KAK9837089.1"/>
    </source>
</evidence>